<accession>A0A1M7RKA8</accession>
<dbReference type="AlphaFoldDB" id="A0A1M7RKA8"/>
<name>A0A1M7RKA8_9ACTN</name>
<protein>
    <recommendedName>
        <fullName evidence="2">DUF3592 domain-containing protein</fullName>
    </recommendedName>
</protein>
<feature type="transmembrane region" description="Helical" evidence="1">
    <location>
        <begin position="113"/>
        <end position="135"/>
    </location>
</feature>
<reference evidence="3 4" key="1">
    <citation type="submission" date="2016-11" db="EMBL/GenBank/DDBJ databases">
        <authorList>
            <person name="Jaros S."/>
            <person name="Januszkiewicz K."/>
            <person name="Wedrychowicz H."/>
        </authorList>
    </citation>
    <scope>NUCLEOTIDE SEQUENCE [LARGE SCALE GENOMIC DNA]</scope>
    <source>
        <strain evidence="3 4">DSM 46144</strain>
    </source>
</reference>
<keyword evidence="1" id="KW-0812">Transmembrane</keyword>
<dbReference type="Pfam" id="PF12158">
    <property type="entry name" value="DUF3592"/>
    <property type="match status" value="1"/>
</dbReference>
<dbReference type="InterPro" id="IPR021994">
    <property type="entry name" value="DUF3592"/>
</dbReference>
<evidence type="ECO:0000256" key="1">
    <source>
        <dbReference type="SAM" id="Phobius"/>
    </source>
</evidence>
<keyword evidence="4" id="KW-1185">Reference proteome</keyword>
<feature type="domain" description="DUF3592" evidence="2">
    <location>
        <begin position="57"/>
        <end position="104"/>
    </location>
</feature>
<evidence type="ECO:0000313" key="3">
    <source>
        <dbReference type="EMBL" id="SHN46586.1"/>
    </source>
</evidence>
<sequence length="138" mass="15474">MAVIVFVCVLSILFGLTIVGVAWFQASLRVDAATQFETATAEVLEKEWQREAGYNYRIEFRTQRRRRVRTEVKPTVAAPDFEVGDDMPVRYDPEHPQDVYLDHPGELSYESTMAGALSGGGTFILIGVGVLIWAFTSR</sequence>
<proteinExistence type="predicted"/>
<keyword evidence="1" id="KW-0472">Membrane</keyword>
<keyword evidence="1" id="KW-1133">Transmembrane helix</keyword>
<dbReference type="EMBL" id="FRCS01000016">
    <property type="protein sequence ID" value="SHN46586.1"/>
    <property type="molecule type" value="Genomic_DNA"/>
</dbReference>
<evidence type="ECO:0000313" key="4">
    <source>
        <dbReference type="Proteomes" id="UP000184440"/>
    </source>
</evidence>
<dbReference type="OrthoDB" id="4221100at2"/>
<gene>
    <name evidence="3" type="ORF">SAMN05443668_116122</name>
</gene>
<evidence type="ECO:0000259" key="2">
    <source>
        <dbReference type="Pfam" id="PF12158"/>
    </source>
</evidence>
<dbReference type="RefSeq" id="WP_073263691.1">
    <property type="nucleotide sequence ID" value="NZ_FRCS01000016.1"/>
</dbReference>
<organism evidence="3 4">
    <name type="scientific">Cryptosporangium aurantiacum</name>
    <dbReference type="NCBI Taxonomy" id="134849"/>
    <lineage>
        <taxon>Bacteria</taxon>
        <taxon>Bacillati</taxon>
        <taxon>Actinomycetota</taxon>
        <taxon>Actinomycetes</taxon>
        <taxon>Cryptosporangiales</taxon>
        <taxon>Cryptosporangiaceae</taxon>
        <taxon>Cryptosporangium</taxon>
    </lineage>
</organism>
<dbReference type="Proteomes" id="UP000184440">
    <property type="component" value="Unassembled WGS sequence"/>
</dbReference>